<dbReference type="InterPro" id="IPR029058">
    <property type="entry name" value="AB_hydrolase_fold"/>
</dbReference>
<dbReference type="PRINTS" id="PR00412">
    <property type="entry name" value="EPOXHYDRLASE"/>
</dbReference>
<keyword evidence="5" id="KW-1185">Reference proteome</keyword>
<dbReference type="InterPro" id="IPR000073">
    <property type="entry name" value="AB_hydrolase_1"/>
</dbReference>
<gene>
    <name evidence="4" type="ORF">DNG_01549</name>
</gene>
<feature type="domain" description="AB hydrolase-1" evidence="3">
    <location>
        <begin position="41"/>
        <end position="318"/>
    </location>
</feature>
<comment type="caution">
    <text evidence="4">The sequence shown here is derived from an EMBL/GenBank/DDBJ whole genome shotgun (WGS) entry which is preliminary data.</text>
</comment>
<dbReference type="EMBL" id="ONZQ02000002">
    <property type="protein sequence ID" value="SPN98504.1"/>
    <property type="molecule type" value="Genomic_DNA"/>
</dbReference>
<evidence type="ECO:0000313" key="5">
    <source>
        <dbReference type="Proteomes" id="UP001187682"/>
    </source>
</evidence>
<accession>A0AAE8MS17</accession>
<evidence type="ECO:0000313" key="4">
    <source>
        <dbReference type="EMBL" id="SPN98504.1"/>
    </source>
</evidence>
<evidence type="ECO:0000256" key="1">
    <source>
        <dbReference type="ARBA" id="ARBA00022801"/>
    </source>
</evidence>
<evidence type="ECO:0000256" key="2">
    <source>
        <dbReference type="ARBA" id="ARBA00038334"/>
    </source>
</evidence>
<dbReference type="Proteomes" id="UP001187682">
    <property type="component" value="Unassembled WGS sequence"/>
</dbReference>
<evidence type="ECO:0000259" key="3">
    <source>
        <dbReference type="Pfam" id="PF00561"/>
    </source>
</evidence>
<comment type="similarity">
    <text evidence="2">Belongs to the AB hydrolase superfamily. Epoxide hydrolase family.</text>
</comment>
<keyword evidence="1 4" id="KW-0378">Hydrolase</keyword>
<proteinExistence type="inferred from homology"/>
<dbReference type="Gene3D" id="3.40.50.1820">
    <property type="entry name" value="alpha/beta hydrolase"/>
    <property type="match status" value="1"/>
</dbReference>
<dbReference type="InterPro" id="IPR000639">
    <property type="entry name" value="Epox_hydrolase-like"/>
</dbReference>
<dbReference type="GO" id="GO:0016787">
    <property type="term" value="F:hydrolase activity"/>
    <property type="evidence" value="ECO:0007669"/>
    <property type="project" value="UniProtKB-KW"/>
</dbReference>
<name>A0AAE8MS17_9PEZI</name>
<dbReference type="SUPFAM" id="SSF53474">
    <property type="entry name" value="alpha/beta-Hydrolases"/>
    <property type="match status" value="1"/>
</dbReference>
<organism evidence="4 5">
    <name type="scientific">Cephalotrichum gorgonifer</name>
    <dbReference type="NCBI Taxonomy" id="2041049"/>
    <lineage>
        <taxon>Eukaryota</taxon>
        <taxon>Fungi</taxon>
        <taxon>Dikarya</taxon>
        <taxon>Ascomycota</taxon>
        <taxon>Pezizomycotina</taxon>
        <taxon>Sordariomycetes</taxon>
        <taxon>Hypocreomycetidae</taxon>
        <taxon>Microascales</taxon>
        <taxon>Microascaceae</taxon>
        <taxon>Cephalotrichum</taxon>
    </lineage>
</organism>
<sequence>MVDKILPNDPRIQRVSVPNIRGNTYTYLLFTPPTGAPPVDTVVLLHGFPDLSLGWRYQIPALLALNLRVVVPDNLGYGRTDSPHDVSDYSLKNLADDTVAVAAAAIGKDVPFILGGHDWGAGVAWRVALWHPQLVKAIFCACVPFAPPREGPAMEDIIRAGALPNFKYQLQFIGPDVEREIRGKEKIRQFLSAIFGGRDEQGNPGFTVDVGAHFDRLEKMGASPLVTEEELEYYVDEMARNGMRGPLNWYRASRANLEDEQALLKKGPEAVRIKVPTLFIAASKDSALPPSMAAGMGKCVDNLTMVEVDASHWVLWQKVEEVNGHLKAWLEKDVLDGRKASL</sequence>
<reference evidence="4" key="1">
    <citation type="submission" date="2018-03" db="EMBL/GenBank/DDBJ databases">
        <authorList>
            <person name="Guldener U."/>
        </authorList>
    </citation>
    <scope>NUCLEOTIDE SEQUENCE</scope>
</reference>
<dbReference type="PANTHER" id="PTHR43329">
    <property type="entry name" value="EPOXIDE HYDROLASE"/>
    <property type="match status" value="1"/>
</dbReference>
<dbReference type="Pfam" id="PF00561">
    <property type="entry name" value="Abhydrolase_1"/>
    <property type="match status" value="1"/>
</dbReference>
<dbReference type="AlphaFoldDB" id="A0AAE8MS17"/>
<protein>
    <submittedName>
        <fullName evidence="4">Related to epoxide hydrolase</fullName>
    </submittedName>
</protein>